<dbReference type="HOGENOM" id="CLU_108882_1_0_5"/>
<dbReference type="RefSeq" id="WP_043868209.1">
    <property type="nucleotide sequence ID" value="NZ_CP004393.1"/>
</dbReference>
<accession>A0A0B5DXY5</accession>
<dbReference type="STRING" id="1208324.P73_0367"/>
<dbReference type="AlphaFoldDB" id="A0A0B5DXY5"/>
<dbReference type="Pfam" id="PF02036">
    <property type="entry name" value="SCP2"/>
    <property type="match status" value="1"/>
</dbReference>
<reference evidence="2 3" key="1">
    <citation type="journal article" date="2014" name="Int. J. Syst. Evol. Microbiol.">
        <title>Celeribacter indicus sp. nov., a polycyclic aromatic hydrocarbon-degrading bacterium from deep-sea sediment and reclassification of Huaishuia halophila as Celeribacter halophilus comb. nov.</title>
        <authorList>
            <person name="Lai Q."/>
            <person name="Cao J."/>
            <person name="Yuan J."/>
            <person name="Li F."/>
            <person name="Shao Z."/>
        </authorList>
    </citation>
    <scope>NUCLEOTIDE SEQUENCE [LARGE SCALE GENOMIC DNA]</scope>
    <source>
        <strain evidence="2">P73</strain>
    </source>
</reference>
<evidence type="ECO:0000313" key="3">
    <source>
        <dbReference type="Proteomes" id="UP000031521"/>
    </source>
</evidence>
<dbReference type="Proteomes" id="UP000031521">
    <property type="component" value="Chromosome"/>
</dbReference>
<protein>
    <recommendedName>
        <fullName evidence="1">SCP2 domain-containing protein</fullName>
    </recommendedName>
</protein>
<proteinExistence type="predicted"/>
<dbReference type="InterPro" id="IPR003033">
    <property type="entry name" value="SCP2_sterol-bd_dom"/>
</dbReference>
<feature type="domain" description="SCP2" evidence="1">
    <location>
        <begin position="56"/>
        <end position="137"/>
    </location>
</feature>
<dbReference type="KEGG" id="cid:P73_0367"/>
<evidence type="ECO:0000313" key="2">
    <source>
        <dbReference type="EMBL" id="AJE45082.1"/>
    </source>
</evidence>
<organism evidence="2 3">
    <name type="scientific">Celeribacter indicus</name>
    <dbReference type="NCBI Taxonomy" id="1208324"/>
    <lineage>
        <taxon>Bacteria</taxon>
        <taxon>Pseudomonadati</taxon>
        <taxon>Pseudomonadota</taxon>
        <taxon>Alphaproteobacteria</taxon>
        <taxon>Rhodobacterales</taxon>
        <taxon>Roseobacteraceae</taxon>
        <taxon>Celeribacter</taxon>
    </lineage>
</organism>
<evidence type="ECO:0000259" key="1">
    <source>
        <dbReference type="Pfam" id="PF02036"/>
    </source>
</evidence>
<dbReference type="OrthoDB" id="8479080at2"/>
<sequence>MSDTRPSLPRVPRPLAQALALTPPGALSLGLTRYARAVATRHPAMFRRLGAHGQARFLIDPTDLPFALLLEPGGGRPRVTLLRRSAQAQATARIAGSLSALLGLVHGAFDGDALFFSRDLAIEGDTAAVLALRNALDDAELDLSEEIFAFAGPLASGLRPFVGLVERHTGVVLHRPAETLPW</sequence>
<dbReference type="EMBL" id="CP004393">
    <property type="protein sequence ID" value="AJE45082.1"/>
    <property type="molecule type" value="Genomic_DNA"/>
</dbReference>
<dbReference type="InterPro" id="IPR036527">
    <property type="entry name" value="SCP2_sterol-bd_dom_sf"/>
</dbReference>
<dbReference type="SUPFAM" id="SSF55718">
    <property type="entry name" value="SCP-like"/>
    <property type="match status" value="1"/>
</dbReference>
<keyword evidence="3" id="KW-1185">Reference proteome</keyword>
<name>A0A0B5DXY5_9RHOB</name>
<gene>
    <name evidence="2" type="ORF">P73_0367</name>
</gene>